<dbReference type="InterPro" id="IPR005835">
    <property type="entry name" value="NTP_transferase_dom"/>
</dbReference>
<dbReference type="Gene3D" id="3.10.580.10">
    <property type="entry name" value="CBS-domain"/>
    <property type="match status" value="1"/>
</dbReference>
<dbReference type="CDD" id="cd06426">
    <property type="entry name" value="NTP_transferase_like_2"/>
    <property type="match status" value="1"/>
</dbReference>
<dbReference type="Pfam" id="PF00571">
    <property type="entry name" value="CBS"/>
    <property type="match status" value="2"/>
</dbReference>
<evidence type="ECO:0000259" key="1">
    <source>
        <dbReference type="PROSITE" id="PS51371"/>
    </source>
</evidence>
<dbReference type="PROSITE" id="PS51371">
    <property type="entry name" value="CBS"/>
    <property type="match status" value="2"/>
</dbReference>
<dbReference type="SUPFAM" id="SSF53448">
    <property type="entry name" value="Nucleotide-diphospho-sugar transferases"/>
    <property type="match status" value="1"/>
</dbReference>
<accession>A0A382FZM6</accession>
<dbReference type="InterPro" id="IPR029044">
    <property type="entry name" value="Nucleotide-diphossugar_trans"/>
</dbReference>
<dbReference type="CDD" id="cd04607">
    <property type="entry name" value="CBS_pair_NTP_transferase_assoc"/>
    <property type="match status" value="1"/>
</dbReference>
<protein>
    <recommendedName>
        <fullName evidence="1">CBS domain-containing protein</fullName>
    </recommendedName>
</protein>
<dbReference type="Pfam" id="PF00483">
    <property type="entry name" value="NTP_transferase"/>
    <property type="match status" value="1"/>
</dbReference>
<feature type="domain" description="CBS" evidence="1">
    <location>
        <begin position="69"/>
        <end position="125"/>
    </location>
</feature>
<name>A0A382FZM6_9ZZZZ</name>
<feature type="non-terminal residue" evidence="2">
    <location>
        <position position="324"/>
    </location>
</feature>
<dbReference type="InterPro" id="IPR046342">
    <property type="entry name" value="CBS_dom_sf"/>
</dbReference>
<evidence type="ECO:0000313" key="2">
    <source>
        <dbReference type="EMBL" id="SVB68498.1"/>
    </source>
</evidence>
<dbReference type="EMBL" id="UINC01052776">
    <property type="protein sequence ID" value="SVB68498.1"/>
    <property type="molecule type" value="Genomic_DNA"/>
</dbReference>
<feature type="domain" description="CBS" evidence="1">
    <location>
        <begin position="1"/>
        <end position="61"/>
    </location>
</feature>
<dbReference type="PANTHER" id="PTHR22572">
    <property type="entry name" value="SUGAR-1-PHOSPHATE GUANYL TRANSFERASE"/>
    <property type="match status" value="1"/>
</dbReference>
<dbReference type="Gene3D" id="3.90.550.10">
    <property type="entry name" value="Spore Coat Polysaccharide Biosynthesis Protein SpsA, Chain A"/>
    <property type="match status" value="1"/>
</dbReference>
<dbReference type="SUPFAM" id="SSF54631">
    <property type="entry name" value="CBS-domain pair"/>
    <property type="match status" value="1"/>
</dbReference>
<sequence>MTEKKDWHTATLGYKATIRDAIKKLSASSLQIILVVEENNLLLGTITDGDIRRAILRGSTLDGNLKDLMNKDPLVVSSDITKDSVLHLMNHNGLNAIPIVDKKRHVLGLHLINEMIVPEAKNNQMIIMAGGKGSRLLPATKNCPKPLLPVNGKPMLEHIILRAKEEGFHRFVLAVHYLGDMIREYFGNGDLWDIKIEYLNEEAPLGTAGALSLLEERPKLPVIVTNADIISDISYSRLLEYHNKHKDSCATMGIRLYETQHPFGVVKTKGAEIVGFEEKPTLRTYVNAGVYVLEPKALDFLEKNQYCDMPSLFDRLQQEKLRTI</sequence>
<dbReference type="InterPro" id="IPR000644">
    <property type="entry name" value="CBS_dom"/>
</dbReference>
<proteinExistence type="predicted"/>
<gene>
    <name evidence="2" type="ORF">METZ01_LOCUS221352</name>
</gene>
<reference evidence="2" key="1">
    <citation type="submission" date="2018-05" db="EMBL/GenBank/DDBJ databases">
        <authorList>
            <person name="Lanie J.A."/>
            <person name="Ng W.-L."/>
            <person name="Kazmierczak K.M."/>
            <person name="Andrzejewski T.M."/>
            <person name="Davidsen T.M."/>
            <person name="Wayne K.J."/>
            <person name="Tettelin H."/>
            <person name="Glass J.I."/>
            <person name="Rusch D."/>
            <person name="Podicherti R."/>
            <person name="Tsui H.-C.T."/>
            <person name="Winkler M.E."/>
        </authorList>
    </citation>
    <scope>NUCLEOTIDE SEQUENCE</scope>
</reference>
<dbReference type="InterPro" id="IPR050486">
    <property type="entry name" value="Mannose-1P_guanyltransferase"/>
</dbReference>
<dbReference type="AlphaFoldDB" id="A0A382FZM6"/>
<organism evidence="2">
    <name type="scientific">marine metagenome</name>
    <dbReference type="NCBI Taxonomy" id="408172"/>
    <lineage>
        <taxon>unclassified sequences</taxon>
        <taxon>metagenomes</taxon>
        <taxon>ecological metagenomes</taxon>
    </lineage>
</organism>